<name>A0ABW9KI97_9BACT</name>
<comment type="caution">
    <text evidence="1">The sequence shown here is derived from an EMBL/GenBank/DDBJ whole genome shotgun (WGS) entry which is preliminary data.</text>
</comment>
<accession>A0ABW9KI97</accession>
<reference evidence="1 2" key="1">
    <citation type="submission" date="2024-12" db="EMBL/GenBank/DDBJ databases">
        <authorList>
            <person name="Lee Y."/>
        </authorList>
    </citation>
    <scope>NUCLEOTIDE SEQUENCE [LARGE SCALE GENOMIC DNA]</scope>
    <source>
        <strain evidence="1 2">03SUJ4</strain>
    </source>
</reference>
<proteinExistence type="predicted"/>
<dbReference type="EMBL" id="JBJYXY010000001">
    <property type="protein sequence ID" value="MFN2975268.1"/>
    <property type="molecule type" value="Genomic_DNA"/>
</dbReference>
<organism evidence="1 2">
    <name type="scientific">Terriglobus aquaticus</name>
    <dbReference type="NCBI Taxonomy" id="940139"/>
    <lineage>
        <taxon>Bacteria</taxon>
        <taxon>Pseudomonadati</taxon>
        <taxon>Acidobacteriota</taxon>
        <taxon>Terriglobia</taxon>
        <taxon>Terriglobales</taxon>
        <taxon>Acidobacteriaceae</taxon>
        <taxon>Terriglobus</taxon>
    </lineage>
</organism>
<evidence type="ECO:0000313" key="1">
    <source>
        <dbReference type="EMBL" id="MFN2975268.1"/>
    </source>
</evidence>
<gene>
    <name evidence="1" type="ORF">ACK2TP_05790</name>
</gene>
<dbReference type="RefSeq" id="WP_263413202.1">
    <property type="nucleotide sequence ID" value="NZ_BAABBH010000001.1"/>
</dbReference>
<sequence>MFLHTLRIERITPSGEVHAVPIAQLDNFSMRNFTNDAIFDDTLPVADGTLEAGSLVPLDRLRDAMVLWFRRKQYLQPGDTLRITPTTFHRGETSKS</sequence>
<dbReference type="Proteomes" id="UP001634747">
    <property type="component" value="Unassembled WGS sequence"/>
</dbReference>
<keyword evidence="2" id="KW-1185">Reference proteome</keyword>
<evidence type="ECO:0000313" key="2">
    <source>
        <dbReference type="Proteomes" id="UP001634747"/>
    </source>
</evidence>
<protein>
    <submittedName>
        <fullName evidence="1">Uncharacterized protein</fullName>
    </submittedName>
</protein>